<gene>
    <name evidence="1" type="ORF">BDM02DRAFT_3184692</name>
</gene>
<reference evidence="1" key="2">
    <citation type="journal article" date="2020" name="Nat. Commun.">
        <title>Large-scale genome sequencing of mycorrhizal fungi provides insights into the early evolution of symbiotic traits.</title>
        <authorList>
            <person name="Miyauchi S."/>
            <person name="Kiss E."/>
            <person name="Kuo A."/>
            <person name="Drula E."/>
            <person name="Kohler A."/>
            <person name="Sanchez-Garcia M."/>
            <person name="Morin E."/>
            <person name="Andreopoulos B."/>
            <person name="Barry K.W."/>
            <person name="Bonito G."/>
            <person name="Buee M."/>
            <person name="Carver A."/>
            <person name="Chen C."/>
            <person name="Cichocki N."/>
            <person name="Clum A."/>
            <person name="Culley D."/>
            <person name="Crous P.W."/>
            <person name="Fauchery L."/>
            <person name="Girlanda M."/>
            <person name="Hayes R.D."/>
            <person name="Keri Z."/>
            <person name="LaButti K."/>
            <person name="Lipzen A."/>
            <person name="Lombard V."/>
            <person name="Magnuson J."/>
            <person name="Maillard F."/>
            <person name="Murat C."/>
            <person name="Nolan M."/>
            <person name="Ohm R.A."/>
            <person name="Pangilinan J."/>
            <person name="Pereira M.F."/>
            <person name="Perotto S."/>
            <person name="Peter M."/>
            <person name="Pfister S."/>
            <person name="Riley R."/>
            <person name="Sitrit Y."/>
            <person name="Stielow J.B."/>
            <person name="Szollosi G."/>
            <person name="Zifcakova L."/>
            <person name="Stursova M."/>
            <person name="Spatafora J.W."/>
            <person name="Tedersoo L."/>
            <person name="Vaario L.M."/>
            <person name="Yamada A."/>
            <person name="Yan M."/>
            <person name="Wang P."/>
            <person name="Xu J."/>
            <person name="Bruns T."/>
            <person name="Baldrian P."/>
            <person name="Vilgalys R."/>
            <person name="Dunand C."/>
            <person name="Henrissat B."/>
            <person name="Grigoriev I.V."/>
            <person name="Hibbett D."/>
            <person name="Nagy L.G."/>
            <person name="Martin F.M."/>
        </authorList>
    </citation>
    <scope>NUCLEOTIDE SEQUENCE</scope>
    <source>
        <strain evidence="1">P2</strain>
    </source>
</reference>
<name>A0ACB6ZNN6_THEGA</name>
<comment type="caution">
    <text evidence="1">The sequence shown here is derived from an EMBL/GenBank/DDBJ whole genome shotgun (WGS) entry which is preliminary data.</text>
</comment>
<evidence type="ECO:0000313" key="1">
    <source>
        <dbReference type="EMBL" id="KAF9651207.1"/>
    </source>
</evidence>
<organism evidence="1 2">
    <name type="scientific">Thelephora ganbajun</name>
    <name type="common">Ganba fungus</name>
    <dbReference type="NCBI Taxonomy" id="370292"/>
    <lineage>
        <taxon>Eukaryota</taxon>
        <taxon>Fungi</taxon>
        <taxon>Dikarya</taxon>
        <taxon>Basidiomycota</taxon>
        <taxon>Agaricomycotina</taxon>
        <taxon>Agaricomycetes</taxon>
        <taxon>Thelephorales</taxon>
        <taxon>Thelephoraceae</taxon>
        <taxon>Thelephora</taxon>
    </lineage>
</organism>
<dbReference type="EMBL" id="MU117977">
    <property type="protein sequence ID" value="KAF9651207.1"/>
    <property type="molecule type" value="Genomic_DNA"/>
</dbReference>
<keyword evidence="2" id="KW-1185">Reference proteome</keyword>
<dbReference type="Proteomes" id="UP000886501">
    <property type="component" value="Unassembled WGS sequence"/>
</dbReference>
<evidence type="ECO:0000313" key="2">
    <source>
        <dbReference type="Proteomes" id="UP000886501"/>
    </source>
</evidence>
<protein>
    <submittedName>
        <fullName evidence="1">Uncharacterized protein</fullName>
    </submittedName>
</protein>
<reference evidence="1" key="1">
    <citation type="submission" date="2019-10" db="EMBL/GenBank/DDBJ databases">
        <authorList>
            <consortium name="DOE Joint Genome Institute"/>
            <person name="Kuo A."/>
            <person name="Miyauchi S."/>
            <person name="Kiss E."/>
            <person name="Drula E."/>
            <person name="Kohler A."/>
            <person name="Sanchez-Garcia M."/>
            <person name="Andreopoulos B."/>
            <person name="Barry K.W."/>
            <person name="Bonito G."/>
            <person name="Buee M."/>
            <person name="Carver A."/>
            <person name="Chen C."/>
            <person name="Cichocki N."/>
            <person name="Clum A."/>
            <person name="Culley D."/>
            <person name="Crous P.W."/>
            <person name="Fauchery L."/>
            <person name="Girlanda M."/>
            <person name="Hayes R."/>
            <person name="Keri Z."/>
            <person name="Labutti K."/>
            <person name="Lipzen A."/>
            <person name="Lombard V."/>
            <person name="Magnuson J."/>
            <person name="Maillard F."/>
            <person name="Morin E."/>
            <person name="Murat C."/>
            <person name="Nolan M."/>
            <person name="Ohm R."/>
            <person name="Pangilinan J."/>
            <person name="Pereira M."/>
            <person name="Perotto S."/>
            <person name="Peter M."/>
            <person name="Riley R."/>
            <person name="Sitrit Y."/>
            <person name="Stielow B."/>
            <person name="Szollosi G."/>
            <person name="Zifcakova L."/>
            <person name="Stursova M."/>
            <person name="Spatafora J.W."/>
            <person name="Tedersoo L."/>
            <person name="Vaario L.-M."/>
            <person name="Yamada A."/>
            <person name="Yan M."/>
            <person name="Wang P."/>
            <person name="Xu J."/>
            <person name="Bruns T."/>
            <person name="Baldrian P."/>
            <person name="Vilgalys R."/>
            <person name="Henrissat B."/>
            <person name="Grigoriev I.V."/>
            <person name="Hibbett D."/>
            <person name="Nagy L.G."/>
            <person name="Martin F.M."/>
        </authorList>
    </citation>
    <scope>NUCLEOTIDE SEQUENCE</scope>
    <source>
        <strain evidence="1">P2</strain>
    </source>
</reference>
<proteinExistence type="predicted"/>
<accession>A0ACB6ZNN6</accession>
<sequence>MNTTESPGTEALIWCPVATLFGKRGTIHYSFYSMSGFQYDEYLGSFEHPSRFNDIGSPEQIAFYSCFINGANDYRFNDHSALRRYKGGELHLPLSLESAADREEFRVASVRLEQVPRPSLAPVIAACVGPKASDSVRSADVVTRRGALSSLGTGEEMTFTVMYVNGKLHIDKKKFVPTPEVLHDGPYFGHCFEEVCTASETSEPNGRFCSIVSRRLGDLSIVMAGEVDCAEGGYPSLEHYRELKTQKSRQHKNWPKWYLQSYLLGVPTLILGNRSKNNLLTSIQTMSMEALLAKTVTHSPGFDPTPELLTGILGVLPVNFTFILKAAHSFAQWYLTTKQRRNSFGLGASFE</sequence>